<keyword evidence="10" id="KW-0460">Magnesium</keyword>
<dbReference type="InterPro" id="IPR017975">
    <property type="entry name" value="Tubulin_CS"/>
</dbReference>
<name>A0AAV7KJT4_9METZ</name>
<comment type="caution">
    <text evidence="18">The sequence shown here is derived from an EMBL/GenBank/DDBJ whole genome shotgun (WGS) entry which is preliminary data.</text>
</comment>
<dbReference type="PANTHER" id="PTHR11588">
    <property type="entry name" value="TUBULIN"/>
    <property type="match status" value="1"/>
</dbReference>
<evidence type="ECO:0000259" key="17">
    <source>
        <dbReference type="SMART" id="SM00865"/>
    </source>
</evidence>
<evidence type="ECO:0000259" key="16">
    <source>
        <dbReference type="SMART" id="SM00864"/>
    </source>
</evidence>
<evidence type="ECO:0000256" key="8">
    <source>
        <dbReference type="ARBA" id="ARBA00022741"/>
    </source>
</evidence>
<proteinExistence type="inferred from homology"/>
<dbReference type="SMART" id="SM00864">
    <property type="entry name" value="Tubulin"/>
    <property type="match status" value="1"/>
</dbReference>
<dbReference type="Gene3D" id="3.30.1330.20">
    <property type="entry name" value="Tubulin/FtsZ, C-terminal domain"/>
    <property type="match status" value="1"/>
</dbReference>
<accession>A0AAV7KJT4</accession>
<evidence type="ECO:0000256" key="13">
    <source>
        <dbReference type="ARBA" id="ARBA00034296"/>
    </source>
</evidence>
<dbReference type="InterPro" id="IPR008280">
    <property type="entry name" value="Tub_FtsZ_C"/>
</dbReference>
<comment type="function">
    <text evidence="13 15">Tubulin is the major constituent of microtubules, a cylinder consisting of laterally associated linear protofilaments composed of alpha- and beta-tubulin heterodimers. Microtubules grow by the addition of GTP-tubulin dimers to the microtubule end, where a stabilizing cap forms. Below the cap, tubulin dimers are in GDP-bound state, owing to GTPase activity of alpha-tubulin.</text>
</comment>
<evidence type="ECO:0000256" key="10">
    <source>
        <dbReference type="ARBA" id="ARBA00022842"/>
    </source>
</evidence>
<evidence type="ECO:0000256" key="12">
    <source>
        <dbReference type="ARBA" id="ARBA00023212"/>
    </source>
</evidence>
<keyword evidence="9" id="KW-0378">Hydrolase</keyword>
<keyword evidence="7" id="KW-0479">Metal-binding</keyword>
<evidence type="ECO:0000256" key="4">
    <source>
        <dbReference type="ARBA" id="ARBA00011747"/>
    </source>
</evidence>
<dbReference type="SMART" id="SM00865">
    <property type="entry name" value="Tubulin_C"/>
    <property type="match status" value="1"/>
</dbReference>
<keyword evidence="6 15" id="KW-0493">Microtubule</keyword>
<dbReference type="EMBL" id="JAKMXF010000022">
    <property type="protein sequence ID" value="KAI6661015.1"/>
    <property type="molecule type" value="Genomic_DNA"/>
</dbReference>
<dbReference type="AlphaFoldDB" id="A0AAV7KJT4"/>
<comment type="subunit">
    <text evidence="4 15">Dimer of alpha and beta chains. A typical microtubule is a hollow water-filled tube with an outer diameter of 25 nm and an inner diameter of 15 nM. Alpha-beta heterodimers associate head-to-tail to form protofilaments running lengthwise along the microtubule wall with the beta-tubulin subunit facing the microtubule plus end conferring a structural polarity. Microtubules usually have 13 protofilaments but different protofilament numbers can be found in some organisms and specialized cells.</text>
</comment>
<dbReference type="GO" id="GO:0016787">
    <property type="term" value="F:hydrolase activity"/>
    <property type="evidence" value="ECO:0007669"/>
    <property type="project" value="UniProtKB-KW"/>
</dbReference>
<dbReference type="Pfam" id="PF03953">
    <property type="entry name" value="Tubulin_C"/>
    <property type="match status" value="1"/>
</dbReference>
<dbReference type="GO" id="GO:0005200">
    <property type="term" value="F:structural constituent of cytoskeleton"/>
    <property type="evidence" value="ECO:0007669"/>
    <property type="project" value="InterPro"/>
</dbReference>
<evidence type="ECO:0000313" key="19">
    <source>
        <dbReference type="Proteomes" id="UP001165289"/>
    </source>
</evidence>
<dbReference type="Gene3D" id="1.10.287.600">
    <property type="entry name" value="Helix hairpin bin"/>
    <property type="match status" value="1"/>
</dbReference>
<dbReference type="GO" id="GO:0007017">
    <property type="term" value="P:microtubule-based process"/>
    <property type="evidence" value="ECO:0007669"/>
    <property type="project" value="InterPro"/>
</dbReference>
<dbReference type="SUPFAM" id="SSF52490">
    <property type="entry name" value="Tubulin nucleotide-binding domain-like"/>
    <property type="match status" value="1"/>
</dbReference>
<dbReference type="FunFam" id="3.40.50.1440:FF:000011">
    <property type="entry name" value="Tubulin alpha chain"/>
    <property type="match status" value="1"/>
</dbReference>
<evidence type="ECO:0000256" key="14">
    <source>
        <dbReference type="ARBA" id="ARBA00049117"/>
    </source>
</evidence>
<keyword evidence="11 15" id="KW-0342">GTP-binding</keyword>
<dbReference type="PRINTS" id="PR01162">
    <property type="entry name" value="ALPHATUBULIN"/>
</dbReference>
<dbReference type="InterPro" id="IPR003008">
    <property type="entry name" value="Tubulin_FtsZ_GTPase"/>
</dbReference>
<evidence type="ECO:0000256" key="15">
    <source>
        <dbReference type="RuleBase" id="RU000352"/>
    </source>
</evidence>
<evidence type="ECO:0000256" key="11">
    <source>
        <dbReference type="ARBA" id="ARBA00023134"/>
    </source>
</evidence>
<dbReference type="InterPro" id="IPR013838">
    <property type="entry name" value="Beta-tubulin_BS"/>
</dbReference>
<sequence>MREIISIHIGQAGCQIGEACWELYCLEHGLDENGCLTDPLSNIIGEDSINTFYNELSNGQYVPRAVFMDLEPSVIDKVRKGHYSNMYNPSQLISGKEDASNNYARGHYTVGRLLIDTVMDETRRIVEQCNCLQGFLIFHSFGGGTGSGFTSLFLTKLMVDYLKKDKVECGIYPSSRISTAMVEPYNTIHTAQASMDYATCSLLFDNEAVYNICQYNLDIERPSYIHLNKLISQIVSSTTASIRFGGQLNIDLNELQTNLVPFPLIHYPISSYAPIESRVRHTGTHLSNDLTLECFQKNNQMIECDPLTGRYMACCLLYRGDILPNDITRSIEHIKELNSIKFVEWCPTGFKVGINSQPPVFPPGGDMAKIDRSVCLLANNTAITSPWNRINEKFDRMFAKRAFVHWYIGEGMEEGEFIEARDNLETLVKEYIEAGGMKDGDGGLFDDVDEY</sequence>
<keyword evidence="5" id="KW-0963">Cytoplasm</keyword>
<dbReference type="InterPro" id="IPR037103">
    <property type="entry name" value="Tubulin/FtsZ-like_C"/>
</dbReference>
<comment type="subcellular location">
    <subcellularLocation>
        <location evidence="2">Cytoplasm</location>
        <location evidence="2">Cytoskeleton</location>
    </subcellularLocation>
</comment>
<evidence type="ECO:0000313" key="18">
    <source>
        <dbReference type="EMBL" id="KAI6661015.1"/>
    </source>
</evidence>
<dbReference type="InterPro" id="IPR018316">
    <property type="entry name" value="Tubulin/FtsZ_2-layer-sand-dom"/>
</dbReference>
<evidence type="ECO:0000256" key="7">
    <source>
        <dbReference type="ARBA" id="ARBA00022723"/>
    </source>
</evidence>
<evidence type="ECO:0000256" key="6">
    <source>
        <dbReference type="ARBA" id="ARBA00022701"/>
    </source>
</evidence>
<keyword evidence="8 15" id="KW-0547">Nucleotide-binding</keyword>
<feature type="domain" description="Tubulin/FtsZ 2-layer sandwich" evidence="17">
    <location>
        <begin position="248"/>
        <end position="392"/>
    </location>
</feature>
<dbReference type="PRINTS" id="PR01161">
    <property type="entry name" value="TUBULIN"/>
</dbReference>
<comment type="similarity">
    <text evidence="3 15">Belongs to the tubulin family.</text>
</comment>
<dbReference type="InterPro" id="IPR000217">
    <property type="entry name" value="Tubulin"/>
</dbReference>
<dbReference type="InterPro" id="IPR002452">
    <property type="entry name" value="Alpha_tubulin"/>
</dbReference>
<dbReference type="InterPro" id="IPR036525">
    <property type="entry name" value="Tubulin/FtsZ_GTPase_sf"/>
</dbReference>
<comment type="catalytic activity">
    <reaction evidence="14">
        <text>GTP + H2O = GDP + phosphate + H(+)</text>
        <dbReference type="Rhea" id="RHEA:19669"/>
        <dbReference type="ChEBI" id="CHEBI:15377"/>
        <dbReference type="ChEBI" id="CHEBI:15378"/>
        <dbReference type="ChEBI" id="CHEBI:37565"/>
        <dbReference type="ChEBI" id="CHEBI:43474"/>
        <dbReference type="ChEBI" id="CHEBI:58189"/>
    </reaction>
    <physiologicalReaction direction="left-to-right" evidence="14">
        <dbReference type="Rhea" id="RHEA:19670"/>
    </physiologicalReaction>
</comment>
<keyword evidence="12" id="KW-0206">Cytoskeleton</keyword>
<evidence type="ECO:0000256" key="1">
    <source>
        <dbReference type="ARBA" id="ARBA00001946"/>
    </source>
</evidence>
<dbReference type="GO" id="GO:0046872">
    <property type="term" value="F:metal ion binding"/>
    <property type="evidence" value="ECO:0007669"/>
    <property type="project" value="UniProtKB-KW"/>
</dbReference>
<dbReference type="Proteomes" id="UP001165289">
    <property type="component" value="Unassembled WGS sequence"/>
</dbReference>
<dbReference type="GO" id="GO:0005525">
    <property type="term" value="F:GTP binding"/>
    <property type="evidence" value="ECO:0007669"/>
    <property type="project" value="UniProtKB-UniRule"/>
</dbReference>
<evidence type="ECO:0000256" key="2">
    <source>
        <dbReference type="ARBA" id="ARBA00004245"/>
    </source>
</evidence>
<dbReference type="Gene3D" id="3.40.50.1440">
    <property type="entry name" value="Tubulin/FtsZ, GTPase domain"/>
    <property type="match status" value="1"/>
</dbReference>
<dbReference type="PROSITE" id="PS00227">
    <property type="entry name" value="TUBULIN"/>
    <property type="match status" value="1"/>
</dbReference>
<dbReference type="GO" id="GO:0005874">
    <property type="term" value="C:microtubule"/>
    <property type="evidence" value="ECO:0007669"/>
    <property type="project" value="UniProtKB-KW"/>
</dbReference>
<evidence type="ECO:0000256" key="5">
    <source>
        <dbReference type="ARBA" id="ARBA00022490"/>
    </source>
</evidence>
<dbReference type="Pfam" id="PF00091">
    <property type="entry name" value="Tubulin"/>
    <property type="match status" value="1"/>
</dbReference>
<dbReference type="CDD" id="cd02186">
    <property type="entry name" value="alpha_tubulin"/>
    <property type="match status" value="1"/>
</dbReference>
<gene>
    <name evidence="18" type="ORF">LOD99_13738</name>
</gene>
<evidence type="ECO:0000256" key="9">
    <source>
        <dbReference type="ARBA" id="ARBA00022801"/>
    </source>
</evidence>
<dbReference type="InterPro" id="IPR023123">
    <property type="entry name" value="Tubulin_C"/>
</dbReference>
<dbReference type="PROSITE" id="PS00228">
    <property type="entry name" value="TUBULIN_B_AUTOREG"/>
    <property type="match status" value="1"/>
</dbReference>
<dbReference type="SUPFAM" id="SSF55307">
    <property type="entry name" value="Tubulin C-terminal domain-like"/>
    <property type="match status" value="1"/>
</dbReference>
<comment type="cofactor">
    <cofactor evidence="1">
        <name>Mg(2+)</name>
        <dbReference type="ChEBI" id="CHEBI:18420"/>
    </cofactor>
</comment>
<keyword evidence="19" id="KW-1185">Reference proteome</keyword>
<reference evidence="18 19" key="1">
    <citation type="journal article" date="2023" name="BMC Biol.">
        <title>The compact genome of the sponge Oopsacas minuta (Hexactinellida) is lacking key metazoan core genes.</title>
        <authorList>
            <person name="Santini S."/>
            <person name="Schenkelaars Q."/>
            <person name="Jourda C."/>
            <person name="Duchesne M."/>
            <person name="Belahbib H."/>
            <person name="Rocher C."/>
            <person name="Selva M."/>
            <person name="Riesgo A."/>
            <person name="Vervoort M."/>
            <person name="Leys S.P."/>
            <person name="Kodjabachian L."/>
            <person name="Le Bivic A."/>
            <person name="Borchiellini C."/>
            <person name="Claverie J.M."/>
            <person name="Renard E."/>
        </authorList>
    </citation>
    <scope>NUCLEOTIDE SEQUENCE [LARGE SCALE GENOMIC DNA]</scope>
    <source>
        <strain evidence="18">SPO-2</strain>
    </source>
</reference>
<evidence type="ECO:0000256" key="3">
    <source>
        <dbReference type="ARBA" id="ARBA00009636"/>
    </source>
</evidence>
<feature type="domain" description="Tubulin/FtsZ GTPase" evidence="16">
    <location>
        <begin position="49"/>
        <end position="246"/>
    </location>
</feature>
<organism evidence="18 19">
    <name type="scientific">Oopsacas minuta</name>
    <dbReference type="NCBI Taxonomy" id="111878"/>
    <lineage>
        <taxon>Eukaryota</taxon>
        <taxon>Metazoa</taxon>
        <taxon>Porifera</taxon>
        <taxon>Hexactinellida</taxon>
        <taxon>Hexasterophora</taxon>
        <taxon>Lyssacinosida</taxon>
        <taxon>Leucopsacidae</taxon>
        <taxon>Oopsacas</taxon>
    </lineage>
</organism>
<protein>
    <recommendedName>
        <fullName evidence="15">Tubulin alpha chain</fullName>
    </recommendedName>
</protein>